<evidence type="ECO:0000256" key="3">
    <source>
        <dbReference type="ARBA" id="ARBA00022475"/>
    </source>
</evidence>
<proteinExistence type="inferred from homology"/>
<evidence type="ECO:0000256" key="6">
    <source>
        <dbReference type="ARBA" id="ARBA00023136"/>
    </source>
</evidence>
<dbReference type="InterPro" id="IPR003370">
    <property type="entry name" value="Chromate_transpt"/>
</dbReference>
<evidence type="ECO:0000256" key="5">
    <source>
        <dbReference type="ARBA" id="ARBA00022989"/>
    </source>
</evidence>
<keyword evidence="4" id="KW-0812">Transmembrane</keyword>
<dbReference type="EMBL" id="BKAQ01000016">
    <property type="protein sequence ID" value="GEP82779.1"/>
    <property type="molecule type" value="Genomic_DNA"/>
</dbReference>
<comment type="caution">
    <text evidence="7">The sequence shown here is derived from an EMBL/GenBank/DDBJ whole genome shotgun (WGS) entry which is preliminary data.</text>
</comment>
<sequence>MYKYINIFFVALKLGLLSFGGPTAHLGYFYDEYVKKENGLMKKSTLIW</sequence>
<evidence type="ECO:0008006" key="9">
    <source>
        <dbReference type="Google" id="ProtNLM"/>
    </source>
</evidence>
<evidence type="ECO:0000256" key="1">
    <source>
        <dbReference type="ARBA" id="ARBA00004651"/>
    </source>
</evidence>
<keyword evidence="6" id="KW-0472">Membrane</keyword>
<protein>
    <recommendedName>
        <fullName evidence="9">Chromate transporter</fullName>
    </recommendedName>
</protein>
<keyword evidence="3" id="KW-1003">Cell membrane</keyword>
<organism evidence="7 8">
    <name type="scientific">Staphylococcus kloosii</name>
    <dbReference type="NCBI Taxonomy" id="29384"/>
    <lineage>
        <taxon>Bacteria</taxon>
        <taxon>Bacillati</taxon>
        <taxon>Bacillota</taxon>
        <taxon>Bacilli</taxon>
        <taxon>Bacillales</taxon>
        <taxon>Staphylococcaceae</taxon>
        <taxon>Staphylococcus</taxon>
    </lineage>
</organism>
<dbReference type="Proteomes" id="UP000321040">
    <property type="component" value="Unassembled WGS sequence"/>
</dbReference>
<accession>A0ABQ0XNN4</accession>
<keyword evidence="8" id="KW-1185">Reference proteome</keyword>
<name>A0ABQ0XNN4_9STAP</name>
<keyword evidence="5" id="KW-1133">Transmembrane helix</keyword>
<reference evidence="7 8" key="1">
    <citation type="submission" date="2019-07" db="EMBL/GenBank/DDBJ databases">
        <title>Whole genome shotgun sequence of Staphylococcus kloosii NBRC 109624.</title>
        <authorList>
            <person name="Hosoyama A."/>
            <person name="Uohara A."/>
            <person name="Ohji S."/>
            <person name="Ichikawa N."/>
        </authorList>
    </citation>
    <scope>NUCLEOTIDE SEQUENCE [LARGE SCALE GENOMIC DNA]</scope>
    <source>
        <strain evidence="7 8">NBRC 109624</strain>
    </source>
</reference>
<evidence type="ECO:0000256" key="4">
    <source>
        <dbReference type="ARBA" id="ARBA00022692"/>
    </source>
</evidence>
<evidence type="ECO:0000313" key="7">
    <source>
        <dbReference type="EMBL" id="GEP82779.1"/>
    </source>
</evidence>
<comment type="subcellular location">
    <subcellularLocation>
        <location evidence="1">Cell membrane</location>
        <topology evidence="1">Multi-pass membrane protein</topology>
    </subcellularLocation>
</comment>
<dbReference type="Pfam" id="PF02417">
    <property type="entry name" value="Chromate_transp"/>
    <property type="match status" value="1"/>
</dbReference>
<comment type="similarity">
    <text evidence="2">Belongs to the chromate ion transporter (CHR) (TC 2.A.51) family.</text>
</comment>
<evidence type="ECO:0000313" key="8">
    <source>
        <dbReference type="Proteomes" id="UP000321040"/>
    </source>
</evidence>
<gene>
    <name evidence="7" type="ORF">SKL01_19570</name>
</gene>
<evidence type="ECO:0000256" key="2">
    <source>
        <dbReference type="ARBA" id="ARBA00005262"/>
    </source>
</evidence>